<name>A9NPC8_PICSI</name>
<reference evidence="3" key="1">
    <citation type="submission" date="2007-06" db="EMBL/GenBank/DDBJ databases">
        <title>Full length cDNA sequences from Sitka Spruce (Picea sitchensis).</title>
        <authorList>
            <person name="Ralph S.G."/>
            <person name="Chun H.E."/>
            <person name="Liao N."/>
            <person name="Ali J."/>
            <person name="Reid K."/>
            <person name="Kolosova N."/>
            <person name="Cooper N."/>
            <person name="Cullis C."/>
            <person name="Jancsik S."/>
            <person name="Moore R."/>
            <person name="Mayo M."/>
            <person name="Wagner S."/>
            <person name="Holt R.A."/>
            <person name="Jones S.J.M."/>
            <person name="Marra M.A."/>
            <person name="Ritland C.E."/>
            <person name="Ritland K."/>
            <person name="Bohlmann J."/>
        </authorList>
    </citation>
    <scope>NUCLEOTIDE SEQUENCE</scope>
    <source>
        <tissue evidence="3">Green portion of the leader tissue</tissue>
    </source>
</reference>
<feature type="compositionally biased region" description="Basic residues" evidence="1">
    <location>
        <begin position="112"/>
        <end position="125"/>
    </location>
</feature>
<sequence>MAKMNAPLRNKQRELRAKKAEFKRMVYGDADTGKLKTVPPPASLSGKRKRKLLKKWRRDQKAAMEKGLLTMEDIQMMSVDNEYEDLQKSTLDSSAKGGSMKLQIKKRAKLRIRKGKGKNRVKGKVNAKGDPSGHGDAMVE</sequence>
<evidence type="ECO:0000313" key="2">
    <source>
        <dbReference type="EMBL" id="ABK22489.1"/>
    </source>
</evidence>
<feature type="region of interest" description="Disordered" evidence="1">
    <location>
        <begin position="112"/>
        <end position="140"/>
    </location>
</feature>
<reference evidence="2" key="2">
    <citation type="journal article" date="2008" name="BMC Genomics">
        <title>A conifer genomics resource of 200,000 spruce (Picea spp.) ESTs and 6,464 high-quality, sequence-finished full-length cDNAs for Sitka spruce (Picea sitchensis).</title>
        <authorList>
            <person name="Ralph S.G."/>
            <person name="Chun H.J."/>
            <person name="Kolosova N."/>
            <person name="Cooper D."/>
            <person name="Oddy C."/>
            <person name="Ritland C.E."/>
            <person name="Kirkpatrick R."/>
            <person name="Moore R."/>
            <person name="Barber S."/>
            <person name="Holt R.A."/>
            <person name="Jones S.J."/>
            <person name="Marra M.A."/>
            <person name="Douglas C.J."/>
            <person name="Ritland K."/>
            <person name="Bohlmann J."/>
        </authorList>
    </citation>
    <scope>NUCLEOTIDE SEQUENCE</scope>
    <source>
        <tissue evidence="2">Green portion of the leader tissue</tissue>
    </source>
</reference>
<evidence type="ECO:0000256" key="1">
    <source>
        <dbReference type="SAM" id="MobiDB-lite"/>
    </source>
</evidence>
<dbReference type="AlphaFoldDB" id="A9NPC8"/>
<dbReference type="EMBL" id="EF083138">
    <property type="protein sequence ID" value="ABK22489.1"/>
    <property type="molecule type" value="mRNA"/>
</dbReference>
<dbReference type="PANTHER" id="PTHR36709:SF1">
    <property type="entry name" value="OS02G0604100 PROTEIN"/>
    <property type="match status" value="1"/>
</dbReference>
<feature type="region of interest" description="Disordered" evidence="1">
    <location>
        <begin position="31"/>
        <end position="55"/>
    </location>
</feature>
<evidence type="ECO:0000313" key="3">
    <source>
        <dbReference type="EMBL" id="ABR16917.1"/>
    </source>
</evidence>
<protein>
    <submittedName>
        <fullName evidence="2">Uncharacterized protein</fullName>
    </submittedName>
</protein>
<dbReference type="OMA" id="KTQDANR"/>
<dbReference type="EMBL" id="EF677063">
    <property type="protein sequence ID" value="ABR16917.1"/>
    <property type="molecule type" value="mRNA"/>
</dbReference>
<accession>A9NPC8</accession>
<feature type="compositionally biased region" description="Basic residues" evidence="1">
    <location>
        <begin position="46"/>
        <end position="55"/>
    </location>
</feature>
<dbReference type="PANTHER" id="PTHR36709">
    <property type="entry name" value="OS02G0604100 PROTEIN"/>
    <property type="match status" value="1"/>
</dbReference>
<proteinExistence type="evidence at transcript level"/>
<organism evidence="2">
    <name type="scientific">Picea sitchensis</name>
    <name type="common">Sitka spruce</name>
    <name type="synonym">Pinus sitchensis</name>
    <dbReference type="NCBI Taxonomy" id="3332"/>
    <lineage>
        <taxon>Eukaryota</taxon>
        <taxon>Viridiplantae</taxon>
        <taxon>Streptophyta</taxon>
        <taxon>Embryophyta</taxon>
        <taxon>Tracheophyta</taxon>
        <taxon>Spermatophyta</taxon>
        <taxon>Pinopsida</taxon>
        <taxon>Pinidae</taxon>
        <taxon>Conifers I</taxon>
        <taxon>Pinales</taxon>
        <taxon>Pinaceae</taxon>
        <taxon>Picea</taxon>
    </lineage>
</organism>